<dbReference type="SUPFAM" id="SSF56300">
    <property type="entry name" value="Metallo-dependent phosphatases"/>
    <property type="match status" value="1"/>
</dbReference>
<proteinExistence type="predicted"/>
<protein>
    <recommendedName>
        <fullName evidence="2">Calcineurin-like phosphoesterase domain-containing protein</fullName>
    </recommendedName>
</protein>
<evidence type="ECO:0000256" key="1">
    <source>
        <dbReference type="SAM" id="SignalP"/>
    </source>
</evidence>
<keyword evidence="1" id="KW-0732">Signal</keyword>
<dbReference type="Pfam" id="PF00149">
    <property type="entry name" value="Metallophos"/>
    <property type="match status" value="1"/>
</dbReference>
<dbReference type="InterPro" id="IPR029052">
    <property type="entry name" value="Metallo-depent_PP-like"/>
</dbReference>
<reference evidence="3 4" key="1">
    <citation type="submission" date="2015-06" db="EMBL/GenBank/DDBJ databases">
        <title>Draft Genome Sequence of Parabacteroides goldsteinii with Putative Novel Metallo-Beta-Lactamases Isolated from a Blood Culture from a Human Patient.</title>
        <authorList>
            <person name="Krogh T.J."/>
            <person name="Agergaard C.N."/>
            <person name="Moller-Jensen J."/>
            <person name="Justesen U.S."/>
        </authorList>
    </citation>
    <scope>NUCLEOTIDE SEQUENCE [LARGE SCALE GENOMIC DNA]</scope>
    <source>
        <strain evidence="3 4">910340</strain>
    </source>
</reference>
<gene>
    <name evidence="3" type="ORF">ACM15_06065</name>
</gene>
<evidence type="ECO:0000313" key="4">
    <source>
        <dbReference type="Proteomes" id="UP000036166"/>
    </source>
</evidence>
<feature type="chain" id="PRO_5005271370" description="Calcineurin-like phosphoesterase domain-containing protein" evidence="1">
    <location>
        <begin position="25"/>
        <end position="301"/>
    </location>
</feature>
<dbReference type="InterPro" id="IPR004843">
    <property type="entry name" value="Calcineurin-like_PHP"/>
</dbReference>
<evidence type="ECO:0000313" key="3">
    <source>
        <dbReference type="EMBL" id="KMM34612.1"/>
    </source>
</evidence>
<dbReference type="Gene3D" id="3.60.21.10">
    <property type="match status" value="2"/>
</dbReference>
<dbReference type="GO" id="GO:0016787">
    <property type="term" value="F:hydrolase activity"/>
    <property type="evidence" value="ECO:0007669"/>
    <property type="project" value="InterPro"/>
</dbReference>
<comment type="caution">
    <text evidence="3">The sequence shown here is derived from an EMBL/GenBank/DDBJ whole genome shotgun (WGS) entry which is preliminary data.</text>
</comment>
<feature type="domain" description="Calcineurin-like phosphoesterase" evidence="2">
    <location>
        <begin position="33"/>
        <end position="244"/>
    </location>
</feature>
<name>A0A0J6FJM3_9BACT</name>
<dbReference type="PROSITE" id="PS51257">
    <property type="entry name" value="PROKAR_LIPOPROTEIN"/>
    <property type="match status" value="1"/>
</dbReference>
<evidence type="ECO:0000259" key="2">
    <source>
        <dbReference type="Pfam" id="PF00149"/>
    </source>
</evidence>
<organism evidence="3 4">
    <name type="scientific">Parabacteroides goldsteinii</name>
    <dbReference type="NCBI Taxonomy" id="328812"/>
    <lineage>
        <taxon>Bacteria</taxon>
        <taxon>Pseudomonadati</taxon>
        <taxon>Bacteroidota</taxon>
        <taxon>Bacteroidia</taxon>
        <taxon>Bacteroidales</taxon>
        <taxon>Tannerellaceae</taxon>
        <taxon>Parabacteroides</taxon>
    </lineage>
</organism>
<accession>A0A0J6FJM3</accession>
<feature type="signal peptide" evidence="1">
    <location>
        <begin position="1"/>
        <end position="24"/>
    </location>
</feature>
<dbReference type="Proteomes" id="UP000036166">
    <property type="component" value="Unassembled WGS sequence"/>
</dbReference>
<dbReference type="PANTHER" id="PTHR16509:SF1">
    <property type="entry name" value="MANGANESE-DEPENDENT ADP-RIBOSE_CDP-ALCOHOL DIPHOSPHATASE"/>
    <property type="match status" value="1"/>
</dbReference>
<dbReference type="EMBL" id="LFJV01000015">
    <property type="protein sequence ID" value="KMM34612.1"/>
    <property type="molecule type" value="Genomic_DNA"/>
</dbReference>
<dbReference type="PANTHER" id="PTHR16509">
    <property type="match status" value="1"/>
</dbReference>
<sequence length="301" mass="34700">MNRRLFLKKACGGVLVLAASPSFVSCGGQRPVRFGVVTDLHYSRREPYGTRYFPQTMDKLKEAMEVFNSSNLDFVIEMGDLKDQDNVPQREQTITYLDEIENVFQSFRGPVYHVLGNHDMDSISKDDFLQHTSNQGDADKKAYYSFAFDNIKFIVLDANYNLDGTPYDKGNFDWTKAYIPKDQIDWLKKELKGNNKPVIIFIHQLLDRFSDISKSLCVSNADEIVPLLEENRNVLAVFQGHHHAGHYSFRNNIHYWTMKGMIEGNLPDNNSFAVVEIDTQNNIHIDGFYNCEDKDLNRFTV</sequence>
<dbReference type="PATRIC" id="fig|328812.4.peg.1299"/>
<dbReference type="AlphaFoldDB" id="A0A0J6FJM3"/>